<organism evidence="1 2">
    <name type="scientific">Streptomyces cynarae</name>
    <dbReference type="NCBI Taxonomy" id="2981134"/>
    <lineage>
        <taxon>Bacteria</taxon>
        <taxon>Bacillati</taxon>
        <taxon>Actinomycetota</taxon>
        <taxon>Actinomycetes</taxon>
        <taxon>Kitasatosporales</taxon>
        <taxon>Streptomycetaceae</taxon>
        <taxon>Streptomyces</taxon>
    </lineage>
</organism>
<dbReference type="Pfam" id="PF09391">
    <property type="entry name" value="DUF2000"/>
    <property type="match status" value="1"/>
</dbReference>
<dbReference type="EMBL" id="CP106793">
    <property type="protein sequence ID" value="UXY17985.1"/>
    <property type="molecule type" value="Genomic_DNA"/>
</dbReference>
<dbReference type="RefSeq" id="WP_263228185.1">
    <property type="nucleotide sequence ID" value="NZ_CP106793.1"/>
</dbReference>
<protein>
    <submittedName>
        <fullName evidence="1">DUF2000 domain-containing protein</fullName>
    </submittedName>
</protein>
<evidence type="ECO:0000313" key="1">
    <source>
        <dbReference type="EMBL" id="UXY17985.1"/>
    </source>
</evidence>
<dbReference type="SUPFAM" id="SSF102462">
    <property type="entry name" value="Peptidyl-tRNA hydrolase II"/>
    <property type="match status" value="1"/>
</dbReference>
<proteinExistence type="predicted"/>
<dbReference type="Proteomes" id="UP001061298">
    <property type="component" value="Chromosome"/>
</dbReference>
<dbReference type="InterPro" id="IPR018988">
    <property type="entry name" value="DUF2000"/>
</dbReference>
<keyword evidence="2" id="KW-1185">Reference proteome</keyword>
<name>A0ABY6DUD5_9ACTN</name>
<accession>A0ABY6DUD5</accession>
<evidence type="ECO:0000313" key="2">
    <source>
        <dbReference type="Proteomes" id="UP001061298"/>
    </source>
</evidence>
<reference evidence="1" key="1">
    <citation type="submission" date="2022-10" db="EMBL/GenBank/DDBJ databases">
        <authorList>
            <person name="Mo P."/>
        </authorList>
    </citation>
    <scope>NUCLEOTIDE SEQUENCE</scope>
    <source>
        <strain evidence="1">HUAS 13-4</strain>
    </source>
</reference>
<gene>
    <name evidence="1" type="ORF">N8I84_04030</name>
</gene>
<dbReference type="Gene3D" id="3.40.1490.10">
    <property type="entry name" value="Bit1"/>
    <property type="match status" value="1"/>
</dbReference>
<dbReference type="InterPro" id="IPR023476">
    <property type="entry name" value="Pep_tRNA_hydro_II_dom_sf"/>
</dbReference>
<sequence>MTDEDTTGSRIGFAASEVDPAVSTRAARLKWVVVIDRDLPSGRAVNAAVCVAAATQSAVTGLLGEDATDAEGAVHPGLPWAGCSVLAADADTLRAIRAKAASYADTFVADMPVAAQETLVYADYQATVGKTATDDLVYCAVSIVGPRNRVSKIAGKLPLLQ</sequence>